<dbReference type="PANTHER" id="PTHR12175">
    <property type="entry name" value="AD039 HT014 THIOREDOXIN FAMILY TRP26"/>
    <property type="match status" value="1"/>
</dbReference>
<comment type="similarity">
    <text evidence="1">Belongs to the PITHD1 family.</text>
</comment>
<evidence type="ECO:0000313" key="3">
    <source>
        <dbReference type="EMBL" id="EAN33098.1"/>
    </source>
</evidence>
<dbReference type="SUPFAM" id="SSF49785">
    <property type="entry name" value="Galactose-binding domain-like"/>
    <property type="match status" value="1"/>
</dbReference>
<reference evidence="3 4" key="1">
    <citation type="journal article" date="2005" name="Science">
        <title>Genome sequence of Theileria parva, a bovine pathogen that transforms lymphocytes.</title>
        <authorList>
            <person name="Gardner M.J."/>
            <person name="Bishop R."/>
            <person name="Shah T."/>
            <person name="de Villiers E.P."/>
            <person name="Carlton J.M."/>
            <person name="Hall N."/>
            <person name="Ren Q."/>
            <person name="Paulsen I.T."/>
            <person name="Pain A."/>
            <person name="Berriman M."/>
            <person name="Wilson R.J.M."/>
            <person name="Sato S."/>
            <person name="Ralph S.A."/>
            <person name="Mann D.J."/>
            <person name="Xiong Z."/>
            <person name="Shallom S.J."/>
            <person name="Weidman J."/>
            <person name="Jiang L."/>
            <person name="Lynn J."/>
            <person name="Weaver B."/>
            <person name="Shoaibi A."/>
            <person name="Domingo A.R."/>
            <person name="Wasawo D."/>
            <person name="Crabtree J."/>
            <person name="Wortman J.R."/>
            <person name="Haas B."/>
            <person name="Angiuoli S.V."/>
            <person name="Creasy T.H."/>
            <person name="Lu C."/>
            <person name="Suh B."/>
            <person name="Silva J.C."/>
            <person name="Utterback T.R."/>
            <person name="Feldblyum T.V."/>
            <person name="Pertea M."/>
            <person name="Allen J."/>
            <person name="Nierman W.C."/>
            <person name="Taracha E.L.N."/>
            <person name="Salzberg S.L."/>
            <person name="White O.R."/>
            <person name="Fitzhugh H.A."/>
            <person name="Morzaria S."/>
            <person name="Venter J.C."/>
            <person name="Fraser C.M."/>
            <person name="Nene V."/>
        </authorList>
    </citation>
    <scope>NUCLEOTIDE SEQUENCE [LARGE SCALE GENOMIC DNA]</scope>
    <source>
        <strain evidence="3 4">Muguga</strain>
    </source>
</reference>
<dbReference type="InterPro" id="IPR037047">
    <property type="entry name" value="PITH_dom_sf"/>
</dbReference>
<comment type="caution">
    <text evidence="3">The sequence shown here is derived from an EMBL/GenBank/DDBJ whole genome shotgun (WGS) entry which is preliminary data.</text>
</comment>
<dbReference type="InterPro" id="IPR008979">
    <property type="entry name" value="Galactose-bd-like_sf"/>
</dbReference>
<dbReference type="GeneID" id="3502367"/>
<dbReference type="Pfam" id="PF06201">
    <property type="entry name" value="PITH"/>
    <property type="match status" value="1"/>
</dbReference>
<protein>
    <recommendedName>
        <fullName evidence="2">PITH domain-containing protein</fullName>
    </recommendedName>
</protein>
<dbReference type="KEGG" id="tpv:TP02_0813"/>
<dbReference type="PROSITE" id="PS51532">
    <property type="entry name" value="PITH"/>
    <property type="match status" value="1"/>
</dbReference>
<dbReference type="PANTHER" id="PTHR12175:SF1">
    <property type="entry name" value="PITH DOMAIN-CONTAINING PROTEIN 1"/>
    <property type="match status" value="1"/>
</dbReference>
<dbReference type="OMA" id="RLVFKPW"/>
<dbReference type="GO" id="GO:0005737">
    <property type="term" value="C:cytoplasm"/>
    <property type="evidence" value="ECO:0007669"/>
    <property type="project" value="UniProtKB-ARBA"/>
</dbReference>
<accession>Q4N425</accession>
<sequence length="198" mass="22181">MHSGNCDCKAEHELATTFVCLRECLDLPAIRVFNSTTDPNLGGIVFKRYDDRLSPPEVVSDSVETELLFTVPFSQPCDVHNFLVVNESEAVLELKIFTNRPDFDFSDVEATVPTLTLSLPPDFHGSFIHNLNSVKFKGVQDLALYFLSNKGPVKLRYIGLRGRPLQPVKGVVDVTYEVTPTADFNESLSEIQNFKIIE</sequence>
<feature type="domain" description="PITH" evidence="2">
    <location>
        <begin position="10"/>
        <end position="180"/>
    </location>
</feature>
<dbReference type="AlphaFoldDB" id="Q4N425"/>
<proteinExistence type="inferred from homology"/>
<dbReference type="InterPro" id="IPR010400">
    <property type="entry name" value="PITH_dom"/>
</dbReference>
<gene>
    <name evidence="3" type="ordered locus">TP02_0813</name>
</gene>
<evidence type="ECO:0000313" key="4">
    <source>
        <dbReference type="Proteomes" id="UP000001949"/>
    </source>
</evidence>
<dbReference type="RefSeq" id="XP_765381.1">
    <property type="nucleotide sequence ID" value="XM_760288.1"/>
</dbReference>
<name>Q4N425_THEPA</name>
<dbReference type="EMBL" id="AAGK01000002">
    <property type="protein sequence ID" value="EAN33098.1"/>
    <property type="molecule type" value="Genomic_DNA"/>
</dbReference>
<dbReference type="InterPro" id="IPR045099">
    <property type="entry name" value="PITH1-like"/>
</dbReference>
<organism evidence="3 4">
    <name type="scientific">Theileria parva</name>
    <name type="common">East coast fever infection agent</name>
    <dbReference type="NCBI Taxonomy" id="5875"/>
    <lineage>
        <taxon>Eukaryota</taxon>
        <taxon>Sar</taxon>
        <taxon>Alveolata</taxon>
        <taxon>Apicomplexa</taxon>
        <taxon>Aconoidasida</taxon>
        <taxon>Piroplasmida</taxon>
        <taxon>Theileriidae</taxon>
        <taxon>Theileria</taxon>
    </lineage>
</organism>
<evidence type="ECO:0000259" key="2">
    <source>
        <dbReference type="PROSITE" id="PS51532"/>
    </source>
</evidence>
<dbReference type="Gene3D" id="2.60.120.470">
    <property type="entry name" value="PITH domain"/>
    <property type="match status" value="1"/>
</dbReference>
<keyword evidence="4" id="KW-1185">Reference proteome</keyword>
<evidence type="ECO:0000256" key="1">
    <source>
        <dbReference type="ARBA" id="ARBA00025788"/>
    </source>
</evidence>
<dbReference type="Proteomes" id="UP000001949">
    <property type="component" value="Unassembled WGS sequence"/>
</dbReference>
<dbReference type="VEuPathDB" id="PiroplasmaDB:TpMuguga_02g00813"/>
<dbReference type="FunCoup" id="Q4N425">
    <property type="interactions" value="346"/>
</dbReference>
<dbReference type="eggNOG" id="KOG1730">
    <property type="taxonomic scope" value="Eukaryota"/>
</dbReference>
<dbReference type="InParanoid" id="Q4N425"/>